<dbReference type="OrthoDB" id="6624936at2759"/>
<sequence>MKKMPDGTLIVMQPHTNHERENNDIQLVDDLKNILKRRAVSDSVQLKLIYDEECRRHPLAANLYPWSTAESLMRLARRSSMPPLPDNLVQLAIIFENGQLPRYNCCDVSIFRSCVQDIDGKNNMIFACQVLIQNIVNTNIEELHVDGTFKVVPARMGYQMLSIHVMIQNYSLPIIFVLMEAKTRNSYDTVFHYIKNNLLPNTSPTTIVTDYETALRDVLQSYFPGVRTSGCWFHHNQAVFKNMKSRGYYRLIKTNENALKSLKLLFGLPLLPAQDIERGFRLIKMFAINHGVAMDDLFSYYERYWLRRVGAQIMSVYGLPRRTNNNHESFHNQLRLKFSVTHPNLWIFLGKYINIYKLLSVDVIIDV</sequence>
<dbReference type="PANTHER" id="PTHR47160">
    <property type="entry name" value="PUTATIVE-RELATED"/>
    <property type="match status" value="1"/>
</dbReference>
<dbReference type="AlphaFoldDB" id="A0A8R2JUJ9"/>
<dbReference type="InterPro" id="IPR018289">
    <property type="entry name" value="MULE_transposase_dom"/>
</dbReference>
<evidence type="ECO:0000313" key="3">
    <source>
        <dbReference type="Proteomes" id="UP000007819"/>
    </source>
</evidence>
<dbReference type="Pfam" id="PF10551">
    <property type="entry name" value="MULE"/>
    <property type="match status" value="1"/>
</dbReference>
<dbReference type="EnsemblMetazoa" id="XM_029491351.1">
    <property type="protein sequence ID" value="XP_029347211.1"/>
    <property type="gene ID" value="LOC115034420"/>
</dbReference>
<evidence type="ECO:0000313" key="2">
    <source>
        <dbReference type="EnsemblMetazoa" id="XP_029347211.1"/>
    </source>
</evidence>
<accession>A0A8R2JUJ9</accession>
<dbReference type="GeneID" id="115034420"/>
<name>A0A8R2JUJ9_ACYPI</name>
<keyword evidence="3" id="KW-1185">Reference proteome</keyword>
<organism evidence="2 3">
    <name type="scientific">Acyrthosiphon pisum</name>
    <name type="common">Pea aphid</name>
    <dbReference type="NCBI Taxonomy" id="7029"/>
    <lineage>
        <taxon>Eukaryota</taxon>
        <taxon>Metazoa</taxon>
        <taxon>Ecdysozoa</taxon>
        <taxon>Arthropoda</taxon>
        <taxon>Hexapoda</taxon>
        <taxon>Insecta</taxon>
        <taxon>Pterygota</taxon>
        <taxon>Neoptera</taxon>
        <taxon>Paraneoptera</taxon>
        <taxon>Hemiptera</taxon>
        <taxon>Sternorrhyncha</taxon>
        <taxon>Aphidomorpha</taxon>
        <taxon>Aphidoidea</taxon>
        <taxon>Aphididae</taxon>
        <taxon>Macrosiphini</taxon>
        <taxon>Acyrthosiphon</taxon>
    </lineage>
</organism>
<dbReference type="RefSeq" id="XP_029347211.1">
    <property type="nucleotide sequence ID" value="XM_029491351.1"/>
</dbReference>
<reference evidence="2" key="2">
    <citation type="submission" date="2022-06" db="UniProtKB">
        <authorList>
            <consortium name="EnsemblMetazoa"/>
        </authorList>
    </citation>
    <scope>IDENTIFICATION</scope>
</reference>
<evidence type="ECO:0000259" key="1">
    <source>
        <dbReference type="Pfam" id="PF10551"/>
    </source>
</evidence>
<feature type="domain" description="MULE transposase" evidence="1">
    <location>
        <begin position="143"/>
        <end position="237"/>
    </location>
</feature>
<dbReference type="KEGG" id="api:115034420"/>
<dbReference type="Proteomes" id="UP000007819">
    <property type="component" value="Chromosome X"/>
</dbReference>
<protein>
    <recommendedName>
        <fullName evidence="1">MULE transposase domain-containing protein</fullName>
    </recommendedName>
</protein>
<proteinExistence type="predicted"/>
<dbReference type="PANTHER" id="PTHR47160:SF10">
    <property type="entry name" value="MULE TRANSPOSASE DOMAIN-CONTAINING PROTEIN"/>
    <property type="match status" value="1"/>
</dbReference>
<reference evidence="3" key="1">
    <citation type="submission" date="2010-06" db="EMBL/GenBank/DDBJ databases">
        <authorList>
            <person name="Jiang H."/>
            <person name="Abraham K."/>
            <person name="Ali S."/>
            <person name="Alsbrooks S.L."/>
            <person name="Anim B.N."/>
            <person name="Anosike U.S."/>
            <person name="Attaway T."/>
            <person name="Bandaranaike D.P."/>
            <person name="Battles P.K."/>
            <person name="Bell S.N."/>
            <person name="Bell A.V."/>
            <person name="Beltran B."/>
            <person name="Bickham C."/>
            <person name="Bustamante Y."/>
            <person name="Caleb T."/>
            <person name="Canada A."/>
            <person name="Cardenas V."/>
            <person name="Carter K."/>
            <person name="Chacko J."/>
            <person name="Chandrabose M.N."/>
            <person name="Chavez D."/>
            <person name="Chavez A."/>
            <person name="Chen L."/>
            <person name="Chu H.-S."/>
            <person name="Claassen K.J."/>
            <person name="Cockrell R."/>
            <person name="Collins M."/>
            <person name="Cooper J.A."/>
            <person name="Cree A."/>
            <person name="Curry S.M."/>
            <person name="Da Y."/>
            <person name="Dao M.D."/>
            <person name="Das B."/>
            <person name="Davila M.-L."/>
            <person name="Davy-Carroll L."/>
            <person name="Denson S."/>
            <person name="Dinh H."/>
            <person name="Ebong V.E."/>
            <person name="Edwards J.R."/>
            <person name="Egan A."/>
            <person name="El-Daye J."/>
            <person name="Escobedo L."/>
            <person name="Fernandez S."/>
            <person name="Fernando P.R."/>
            <person name="Flagg N."/>
            <person name="Forbes L.D."/>
            <person name="Fowler R.G."/>
            <person name="Fu Q."/>
            <person name="Gabisi R.A."/>
            <person name="Ganer J."/>
            <person name="Garbino Pronczuk A."/>
            <person name="Garcia R.M."/>
            <person name="Garner T."/>
            <person name="Garrett T.E."/>
            <person name="Gonzalez D.A."/>
            <person name="Hamid H."/>
            <person name="Hawkins E.S."/>
            <person name="Hirani K."/>
            <person name="Hogues M.E."/>
            <person name="Hollins B."/>
            <person name="Hsiao C.-H."/>
            <person name="Jabil R."/>
            <person name="James M.L."/>
            <person name="Jhangiani S.N."/>
            <person name="Johnson B."/>
            <person name="Johnson Q."/>
            <person name="Joshi V."/>
            <person name="Kalu J.B."/>
            <person name="Kam C."/>
            <person name="Kashfia A."/>
            <person name="Keebler J."/>
            <person name="Kisamo H."/>
            <person name="Kovar C.L."/>
            <person name="Lago L.A."/>
            <person name="Lai C.-Y."/>
            <person name="Laidlaw J."/>
            <person name="Lara F."/>
            <person name="Le T.-K."/>
            <person name="Lee S.L."/>
            <person name="Legall F.H."/>
            <person name="Lemon S.J."/>
            <person name="Lewis L.R."/>
            <person name="Li B."/>
            <person name="Liu Y."/>
            <person name="Liu Y.-S."/>
            <person name="Lopez J."/>
            <person name="Lozado R.J."/>
            <person name="Lu J."/>
            <person name="Madu R.C."/>
            <person name="Maheshwari M."/>
            <person name="Maheshwari R."/>
            <person name="Malloy K."/>
            <person name="Martinez E."/>
            <person name="Mathew T."/>
            <person name="Mercado I.C."/>
            <person name="Mercado C."/>
            <person name="Meyer B."/>
            <person name="Montgomery K."/>
            <person name="Morgan M.B."/>
            <person name="Munidasa M."/>
            <person name="Nazareth L.V."/>
            <person name="Nelson J."/>
            <person name="Ng B.M."/>
            <person name="Nguyen N.B."/>
            <person name="Nguyen P.Q."/>
            <person name="Nguyen T."/>
            <person name="Obregon M."/>
            <person name="Okwuonu G.O."/>
            <person name="Onwere C.G."/>
            <person name="Orozco G."/>
            <person name="Parra A."/>
            <person name="Patel S."/>
            <person name="Patil S."/>
            <person name="Perez A."/>
            <person name="Perez Y."/>
            <person name="Pham C."/>
            <person name="Primus E.L."/>
            <person name="Pu L.-L."/>
            <person name="Puazo M."/>
            <person name="Qin X."/>
            <person name="Quiroz J.B."/>
            <person name="Reese J."/>
            <person name="Richards S."/>
            <person name="Rives C.M."/>
            <person name="Robberts R."/>
            <person name="Ruiz S.J."/>
            <person name="Ruiz M.J."/>
            <person name="Santibanez J."/>
            <person name="Schneider B.W."/>
            <person name="Sisson I."/>
            <person name="Smith M."/>
            <person name="Sodergren E."/>
            <person name="Song X.-Z."/>
            <person name="Song B.B."/>
            <person name="Summersgill H."/>
            <person name="Thelus R."/>
            <person name="Thornton R.D."/>
            <person name="Trejos Z.Y."/>
            <person name="Usmani K."/>
            <person name="Vattathil S."/>
            <person name="Villasana D."/>
            <person name="Walker D.L."/>
            <person name="Wang S."/>
            <person name="Wang K."/>
            <person name="White C.S."/>
            <person name="Williams A.C."/>
            <person name="Williamson J."/>
            <person name="Wilson K."/>
            <person name="Woghiren I.O."/>
            <person name="Woodworth J.R."/>
            <person name="Worley K.C."/>
            <person name="Wright R.A."/>
            <person name="Wu W."/>
            <person name="Young L."/>
            <person name="Zhang L."/>
            <person name="Zhang J."/>
            <person name="Zhu Y."/>
            <person name="Muzny D.M."/>
            <person name="Weinstock G."/>
            <person name="Gibbs R.A."/>
        </authorList>
    </citation>
    <scope>NUCLEOTIDE SEQUENCE [LARGE SCALE GENOMIC DNA]</scope>
    <source>
        <strain evidence="3">LSR1</strain>
    </source>
</reference>